<dbReference type="GeneID" id="64961539"/>
<name>A0A7R8A0X1_ASPKA</name>
<dbReference type="InterPro" id="IPR029070">
    <property type="entry name" value="Chitinase_insertion_sf"/>
</dbReference>
<reference evidence="3" key="1">
    <citation type="submission" date="2021-01" db="EMBL/GenBank/DDBJ databases">
        <authorList>
            <consortium name="Aspergillus luchuensis mut. kawachii IFO 4304 genome sequencing consortium"/>
            <person name="Kazuki M."/>
            <person name="Futagami T."/>
        </authorList>
    </citation>
    <scope>NUCLEOTIDE SEQUENCE</scope>
    <source>
        <strain evidence="3">IFO 4308</strain>
    </source>
</reference>
<gene>
    <name evidence="3" type="primary">CHIT42</name>
    <name evidence="3" type="ORF">AKAW2_50559A</name>
</gene>
<comment type="similarity">
    <text evidence="1">Belongs to the glycosyl hydrolase 18 family. Chitinase class V subfamily.</text>
</comment>
<accession>A0A7R8A0X1</accession>
<dbReference type="Pfam" id="PF00704">
    <property type="entry name" value="Glyco_hydro_18"/>
    <property type="match status" value="1"/>
</dbReference>
<protein>
    <submittedName>
        <fullName evidence="3">Endochitinase 42</fullName>
    </submittedName>
</protein>
<evidence type="ECO:0000313" key="3">
    <source>
        <dbReference type="EMBL" id="BCS00218.1"/>
    </source>
</evidence>
<dbReference type="InterPro" id="IPR001223">
    <property type="entry name" value="Glyco_hydro18_cat"/>
</dbReference>
<dbReference type="AlphaFoldDB" id="A0A7R8A0X1"/>
<dbReference type="SUPFAM" id="SSF51445">
    <property type="entry name" value="(Trans)glycosidases"/>
    <property type="match status" value="1"/>
</dbReference>
<dbReference type="Proteomes" id="UP000661280">
    <property type="component" value="Chromosome 5"/>
</dbReference>
<dbReference type="Gene3D" id="3.10.50.10">
    <property type="match status" value="1"/>
</dbReference>
<dbReference type="SMR" id="A0A7R8A0X1"/>
<dbReference type="Gene3D" id="3.20.20.80">
    <property type="entry name" value="Glycosidases"/>
    <property type="match status" value="1"/>
</dbReference>
<organism evidence="3 4">
    <name type="scientific">Aspergillus kawachii</name>
    <name type="common">White koji mold</name>
    <name type="synonym">Aspergillus awamori var. kawachi</name>
    <dbReference type="NCBI Taxonomy" id="1069201"/>
    <lineage>
        <taxon>Eukaryota</taxon>
        <taxon>Fungi</taxon>
        <taxon>Dikarya</taxon>
        <taxon>Ascomycota</taxon>
        <taxon>Pezizomycotina</taxon>
        <taxon>Eurotiomycetes</taxon>
        <taxon>Eurotiomycetidae</taxon>
        <taxon>Eurotiales</taxon>
        <taxon>Aspergillaceae</taxon>
        <taxon>Aspergillus</taxon>
        <taxon>Aspergillus subgen. Circumdati</taxon>
    </lineage>
</organism>
<reference evidence="3" key="2">
    <citation type="submission" date="2021-02" db="EMBL/GenBank/DDBJ databases">
        <title>Aspergillus luchuensis mut. kawachii IFO 4304 genome sequence.</title>
        <authorList>
            <person name="Mori K."/>
            <person name="Kadooka C."/>
            <person name="Goto M."/>
            <person name="Futagami T."/>
        </authorList>
    </citation>
    <scope>NUCLEOTIDE SEQUENCE</scope>
    <source>
        <strain evidence="3">IFO 4308</strain>
    </source>
</reference>
<keyword evidence="4" id="KW-1185">Reference proteome</keyword>
<evidence type="ECO:0000259" key="2">
    <source>
        <dbReference type="PROSITE" id="PS51910"/>
    </source>
</evidence>
<evidence type="ECO:0000313" key="4">
    <source>
        <dbReference type="Proteomes" id="UP000661280"/>
    </source>
</evidence>
<dbReference type="GO" id="GO:0005975">
    <property type="term" value="P:carbohydrate metabolic process"/>
    <property type="evidence" value="ECO:0007669"/>
    <property type="project" value="InterPro"/>
</dbReference>
<dbReference type="SUPFAM" id="SSF54556">
    <property type="entry name" value="Chitinase insertion domain"/>
    <property type="match status" value="1"/>
</dbReference>
<proteinExistence type="inferred from homology"/>
<evidence type="ECO:0000256" key="1">
    <source>
        <dbReference type="ARBA" id="ARBA00008682"/>
    </source>
</evidence>
<feature type="domain" description="GH18" evidence="2">
    <location>
        <begin position="1"/>
        <end position="106"/>
    </location>
</feature>
<dbReference type="InterPro" id="IPR017853">
    <property type="entry name" value="GH"/>
</dbReference>
<dbReference type="EMBL" id="AP024429">
    <property type="protein sequence ID" value="BCS00218.1"/>
    <property type="molecule type" value="Genomic_DNA"/>
</dbReference>
<dbReference type="RefSeq" id="XP_041543980.1">
    <property type="nucleotide sequence ID" value="XM_041690391.1"/>
</dbReference>
<dbReference type="OrthoDB" id="76388at2759"/>
<dbReference type="PROSITE" id="PS51910">
    <property type="entry name" value="GH18_2"/>
    <property type="match status" value="1"/>
</dbReference>
<sequence>MAYDYTGQFSAYSSHQANVFDDPSIPNSTPFDTDQAIQQYIDARVIANKLVLGMPLYGRSFVGTNGLGTPFTGVENGSWEAGVWDYKALPHPGVKEYVLDRAVAKL</sequence>
<dbReference type="KEGG" id="aluc:AKAW2_50559A"/>